<reference evidence="1 2" key="1">
    <citation type="submission" date="2019-07" db="EMBL/GenBank/DDBJ databases">
        <title>R&amp;d 2014.</title>
        <authorList>
            <person name="Klenk H.-P."/>
        </authorList>
    </citation>
    <scope>NUCLEOTIDE SEQUENCE [LARGE SCALE GENOMIC DNA]</scope>
    <source>
        <strain evidence="1 2">DSM 43194</strain>
    </source>
</reference>
<dbReference type="Proteomes" id="UP000317303">
    <property type="component" value="Unassembled WGS sequence"/>
</dbReference>
<keyword evidence="2" id="KW-1185">Reference proteome</keyword>
<organism evidence="1 2">
    <name type="scientific">Prauserella rugosa</name>
    <dbReference type="NCBI Taxonomy" id="43354"/>
    <lineage>
        <taxon>Bacteria</taxon>
        <taxon>Bacillati</taxon>
        <taxon>Actinomycetota</taxon>
        <taxon>Actinomycetes</taxon>
        <taxon>Pseudonocardiales</taxon>
        <taxon>Pseudonocardiaceae</taxon>
        <taxon>Prauserella</taxon>
    </lineage>
</organism>
<dbReference type="RefSeq" id="WP_030533677.1">
    <property type="nucleotide sequence ID" value="NZ_JOIJ01000017.1"/>
</dbReference>
<name>A0A660CHI5_9PSEU</name>
<dbReference type="OrthoDB" id="3629240at2"/>
<evidence type="ECO:0000313" key="1">
    <source>
        <dbReference type="EMBL" id="TWH21327.1"/>
    </source>
</evidence>
<proteinExistence type="predicted"/>
<comment type="caution">
    <text evidence="1">The sequence shown here is derived from an EMBL/GenBank/DDBJ whole genome shotgun (WGS) entry which is preliminary data.</text>
</comment>
<sequence>MSDDAGVGKAGSGVWDGLSFAVKGDKGTATEDGWLNDVMAPGAGVGGRFELDPESAQSIVEKANWAALELQRQAQKALALTNTQPPADDPGSRSFNEVGLTLLRLGADHIHAEWLQHRELAEKLAKALDVYKQSDEQAGTDVENAGGDTSGGGMI</sequence>
<gene>
    <name evidence="1" type="ORF">JD82_03186</name>
</gene>
<evidence type="ECO:0000313" key="2">
    <source>
        <dbReference type="Proteomes" id="UP000317303"/>
    </source>
</evidence>
<dbReference type="EMBL" id="VLJV01000001">
    <property type="protein sequence ID" value="TWH21327.1"/>
    <property type="molecule type" value="Genomic_DNA"/>
</dbReference>
<dbReference type="AlphaFoldDB" id="A0A660CHI5"/>
<protein>
    <submittedName>
        <fullName evidence="1">Uncharacterized protein</fullName>
    </submittedName>
</protein>
<accession>A0A660CHI5</accession>